<protein>
    <recommendedName>
        <fullName evidence="2">DDE-1 domain-containing protein</fullName>
    </recommendedName>
</protein>
<dbReference type="RefSeq" id="XP_002488392.1">
    <property type="nucleotide sequence ID" value="XM_002488347.1"/>
</dbReference>
<evidence type="ECO:0000313" key="4">
    <source>
        <dbReference type="Proteomes" id="UP000001745"/>
    </source>
</evidence>
<dbReference type="Pfam" id="PF03184">
    <property type="entry name" value="DDE_1"/>
    <property type="match status" value="1"/>
</dbReference>
<dbReference type="AlphaFoldDB" id="B8MUD2"/>
<dbReference type="HOGENOM" id="CLU_013929_6_2_1"/>
<dbReference type="PhylomeDB" id="B8MUD2"/>
<dbReference type="GeneID" id="8106888"/>
<dbReference type="PANTHER" id="PTHR19303:SF74">
    <property type="entry name" value="POGO TRANSPOSABLE ELEMENT WITH KRAB DOMAIN"/>
    <property type="match status" value="1"/>
</dbReference>
<proteinExistence type="predicted"/>
<gene>
    <name evidence="3" type="ORF">TSTA_108240</name>
</gene>
<organism evidence="3 4">
    <name type="scientific">Talaromyces stipitatus (strain ATCC 10500 / CBS 375.48 / QM 6759 / NRRL 1006)</name>
    <name type="common">Penicillium stipitatum</name>
    <dbReference type="NCBI Taxonomy" id="441959"/>
    <lineage>
        <taxon>Eukaryota</taxon>
        <taxon>Fungi</taxon>
        <taxon>Dikarya</taxon>
        <taxon>Ascomycota</taxon>
        <taxon>Pezizomycotina</taxon>
        <taxon>Eurotiomycetes</taxon>
        <taxon>Eurotiomycetidae</taxon>
        <taxon>Eurotiales</taxon>
        <taxon>Trichocomaceae</taxon>
        <taxon>Talaromyces</taxon>
        <taxon>Talaromyces sect. Talaromyces</taxon>
    </lineage>
</organism>
<dbReference type="InParanoid" id="B8MUD2"/>
<feature type="compositionally biased region" description="Basic and acidic residues" evidence="1">
    <location>
        <begin position="299"/>
        <end position="321"/>
    </location>
</feature>
<name>B8MUD2_TALSN</name>
<dbReference type="Proteomes" id="UP000001745">
    <property type="component" value="Unassembled WGS sequence"/>
</dbReference>
<dbReference type="STRING" id="441959.B8MUD2"/>
<reference evidence="4" key="1">
    <citation type="journal article" date="2015" name="Genome Announc.">
        <title>Genome sequence of the AIDS-associated pathogen Penicillium marneffei (ATCC18224) and its near taxonomic relative Talaromyces stipitatus (ATCC10500).</title>
        <authorList>
            <person name="Nierman W.C."/>
            <person name="Fedorova-Abrams N.D."/>
            <person name="Andrianopoulos A."/>
        </authorList>
    </citation>
    <scope>NUCLEOTIDE SEQUENCE [LARGE SCALE GENOMIC DNA]</scope>
    <source>
        <strain evidence="4">ATCC 10500 / CBS 375.48 / QM 6759 / NRRL 1006</strain>
    </source>
</reference>
<evidence type="ECO:0000259" key="2">
    <source>
        <dbReference type="Pfam" id="PF03184"/>
    </source>
</evidence>
<dbReference type="InterPro" id="IPR050863">
    <property type="entry name" value="CenT-Element_Derived"/>
</dbReference>
<dbReference type="eggNOG" id="ENOG502S7RI">
    <property type="taxonomic scope" value="Eukaryota"/>
</dbReference>
<dbReference type="GO" id="GO:0003677">
    <property type="term" value="F:DNA binding"/>
    <property type="evidence" value="ECO:0007669"/>
    <property type="project" value="TreeGrafter"/>
</dbReference>
<dbReference type="OMA" id="WKIAFTS"/>
<dbReference type="EMBL" id="EQ962661">
    <property type="protein sequence ID" value="EED11636.1"/>
    <property type="molecule type" value="Genomic_DNA"/>
</dbReference>
<feature type="region of interest" description="Disordered" evidence="1">
    <location>
        <begin position="296"/>
        <end position="321"/>
    </location>
</feature>
<dbReference type="VEuPathDB" id="FungiDB:TSTA_108240"/>
<evidence type="ECO:0000256" key="1">
    <source>
        <dbReference type="SAM" id="MobiDB-lite"/>
    </source>
</evidence>
<dbReference type="InterPro" id="IPR004875">
    <property type="entry name" value="DDE_SF_endonuclease_dom"/>
</dbReference>
<evidence type="ECO:0000313" key="3">
    <source>
        <dbReference type="EMBL" id="EED11636.1"/>
    </source>
</evidence>
<dbReference type="OrthoDB" id="4503213at2759"/>
<keyword evidence="4" id="KW-1185">Reference proteome</keyword>
<dbReference type="PANTHER" id="PTHR19303">
    <property type="entry name" value="TRANSPOSON"/>
    <property type="match status" value="1"/>
</dbReference>
<dbReference type="GO" id="GO:0005634">
    <property type="term" value="C:nucleus"/>
    <property type="evidence" value="ECO:0007669"/>
    <property type="project" value="TreeGrafter"/>
</dbReference>
<accession>B8MUD2</accession>
<feature type="domain" description="DDE-1" evidence="2">
    <location>
        <begin position="43"/>
        <end position="172"/>
    </location>
</feature>
<sequence>MDEKGFMLGITTKEKRIFSRRKYEHGGLKQHLQDGNREWITTIASSDSGWTNHELGYQWLVDVFDKETKSQASRGWRLLILDGHGSHVNMRFIEYCDRNRILLAIFPAHATRTLQPLDVALFAPLSKAYTKELRRFLDDCQGLTRLSKRDFFRLFWASWKIAFTSDNINSAFKNTGFYPFNPELAIQRFTQKPEILPSSSESSASIIKAEDWRRISKLVKDAVSNVYEEKAHQLHDTMLHLSTENILLKAQVEGLQRGISNINKRQAKKRTLLLDLPAENEGGAIFFSPSKVQQARDLQLQKDENAAQEQARKDDKASAAA</sequence>